<evidence type="ECO:0000313" key="1">
    <source>
        <dbReference type="EMBL" id="EAX87175.1"/>
    </source>
</evidence>
<dbReference type="RefSeq" id="XP_001300105.1">
    <property type="nucleotide sequence ID" value="XM_001300104.1"/>
</dbReference>
<gene>
    <name evidence="1" type="ORF">TVAG_220610</name>
</gene>
<reference evidence="1" key="1">
    <citation type="submission" date="2006-10" db="EMBL/GenBank/DDBJ databases">
        <authorList>
            <person name="Amadeo P."/>
            <person name="Zhao Q."/>
            <person name="Wortman J."/>
            <person name="Fraser-Liggett C."/>
            <person name="Carlton J."/>
        </authorList>
    </citation>
    <scope>NUCLEOTIDE SEQUENCE</scope>
    <source>
        <strain evidence="1">G3</strain>
    </source>
</reference>
<dbReference type="KEGG" id="tva:4744825"/>
<dbReference type="EMBL" id="DS114497">
    <property type="protein sequence ID" value="EAX87175.1"/>
    <property type="molecule type" value="Genomic_DNA"/>
</dbReference>
<organism evidence="1 2">
    <name type="scientific">Trichomonas vaginalis (strain ATCC PRA-98 / G3)</name>
    <dbReference type="NCBI Taxonomy" id="412133"/>
    <lineage>
        <taxon>Eukaryota</taxon>
        <taxon>Metamonada</taxon>
        <taxon>Parabasalia</taxon>
        <taxon>Trichomonadida</taxon>
        <taxon>Trichomonadidae</taxon>
        <taxon>Trichomonas</taxon>
    </lineage>
</organism>
<proteinExistence type="predicted"/>
<dbReference type="AlphaFoldDB" id="A2G6N9"/>
<dbReference type="VEuPathDB" id="TrichDB:TVAGG3_0717140"/>
<accession>A2G6N9</accession>
<dbReference type="VEuPathDB" id="TrichDB:TVAG_220610"/>
<reference evidence="1" key="2">
    <citation type="journal article" date="2007" name="Science">
        <title>Draft genome sequence of the sexually transmitted pathogen Trichomonas vaginalis.</title>
        <authorList>
            <person name="Carlton J.M."/>
            <person name="Hirt R.P."/>
            <person name="Silva J.C."/>
            <person name="Delcher A.L."/>
            <person name="Schatz M."/>
            <person name="Zhao Q."/>
            <person name="Wortman J.R."/>
            <person name="Bidwell S.L."/>
            <person name="Alsmark U.C.M."/>
            <person name="Besteiro S."/>
            <person name="Sicheritz-Ponten T."/>
            <person name="Noel C.J."/>
            <person name="Dacks J.B."/>
            <person name="Foster P.G."/>
            <person name="Simillion C."/>
            <person name="Van de Peer Y."/>
            <person name="Miranda-Saavedra D."/>
            <person name="Barton G.J."/>
            <person name="Westrop G.D."/>
            <person name="Mueller S."/>
            <person name="Dessi D."/>
            <person name="Fiori P.L."/>
            <person name="Ren Q."/>
            <person name="Paulsen I."/>
            <person name="Zhang H."/>
            <person name="Bastida-Corcuera F.D."/>
            <person name="Simoes-Barbosa A."/>
            <person name="Brown M.T."/>
            <person name="Hayes R.D."/>
            <person name="Mukherjee M."/>
            <person name="Okumura C.Y."/>
            <person name="Schneider R."/>
            <person name="Smith A.J."/>
            <person name="Vanacova S."/>
            <person name="Villalvazo M."/>
            <person name="Haas B.J."/>
            <person name="Pertea M."/>
            <person name="Feldblyum T.V."/>
            <person name="Utterback T.R."/>
            <person name="Shu C.L."/>
            <person name="Osoegawa K."/>
            <person name="de Jong P.J."/>
            <person name="Hrdy I."/>
            <person name="Horvathova L."/>
            <person name="Zubacova Z."/>
            <person name="Dolezal P."/>
            <person name="Malik S.B."/>
            <person name="Logsdon J.M. Jr."/>
            <person name="Henze K."/>
            <person name="Gupta A."/>
            <person name="Wang C.C."/>
            <person name="Dunne R.L."/>
            <person name="Upcroft J.A."/>
            <person name="Upcroft P."/>
            <person name="White O."/>
            <person name="Salzberg S.L."/>
            <person name="Tang P."/>
            <person name="Chiu C.-H."/>
            <person name="Lee Y.-S."/>
            <person name="Embley T.M."/>
            <person name="Coombs G.H."/>
            <person name="Mottram J.C."/>
            <person name="Tachezy J."/>
            <person name="Fraser-Liggett C.M."/>
            <person name="Johnson P.J."/>
        </authorList>
    </citation>
    <scope>NUCLEOTIDE SEQUENCE [LARGE SCALE GENOMIC DNA]</scope>
    <source>
        <strain evidence="1">G3</strain>
    </source>
</reference>
<name>A2G6N9_TRIV3</name>
<dbReference type="InParanoid" id="A2G6N9"/>
<dbReference type="Proteomes" id="UP000001542">
    <property type="component" value="Unassembled WGS sequence"/>
</dbReference>
<keyword evidence="2" id="KW-1185">Reference proteome</keyword>
<evidence type="ECO:0000313" key="2">
    <source>
        <dbReference type="Proteomes" id="UP000001542"/>
    </source>
</evidence>
<protein>
    <submittedName>
        <fullName evidence="1">Uncharacterized protein</fullName>
    </submittedName>
</protein>
<sequence>MHSEGTSMKSLGVQQCVLTKLKEFTQDEYENYINKKDLQSFWEGIDELPIEKAMELRRLQLEIPTSSKDFAGGFLSPSLQNFFLLKHKTQLLFLYTK</sequence>